<dbReference type="InterPro" id="IPR001387">
    <property type="entry name" value="Cro/C1-type_HTH"/>
</dbReference>
<dbReference type="SUPFAM" id="SSF48452">
    <property type="entry name" value="TPR-like"/>
    <property type="match status" value="1"/>
</dbReference>
<dbReference type="RefSeq" id="WP_381832642.1">
    <property type="nucleotide sequence ID" value="NZ_JBHTCF010000009.1"/>
</dbReference>
<name>A0ABW2JL27_9ACTN</name>
<sequence length="500" mass="54194">MIRRYSRYSTARGGTVESEQRCHRCACRLSRYNPDVGLCGPCARSAPPTPVPSPASVPHEVWSDSEIQDALRSLEFGRLSRLVRRRAGLRQEDMAQITGLSQGYLSQLESGARRLSRLDKTQAFLDALGVPADLVPLLAAPEQQASAAPSARGPSAPVDPPDLHAVAAGAAASSSDFADLVTPSNVDDAVVEELSFTLARIATEYVHAPLHPLFTELVAVRDRLFELLQGRQRPQQSRDLFMLTGTTCLLLAHASQNLGDQASALAQVRTARVCAEQADHTGLRAWTLGTAALITEWSPQRRMSLKLTAQAAALAPAGESRIRIAAMEARTAARIGDGHRANQAIERLQRAMDEVPEEDGVGQFGGILTFPRAKQDYYLGSTYALLGRPDEAQRHTQAAIEAYRTGPQEERSYGDEALAHVDLITVGVQQDDLDGAVAAFQHVLELPPELRIRQLGSAVGRLASLLDRPALKGNRAASEIAELIRDYRVFDQKSALPSGR</sequence>
<dbReference type="InterPro" id="IPR010982">
    <property type="entry name" value="Lambda_DNA-bd_dom_sf"/>
</dbReference>
<comment type="caution">
    <text evidence="2">The sequence shown here is derived from an EMBL/GenBank/DDBJ whole genome shotgun (WGS) entry which is preliminary data.</text>
</comment>
<evidence type="ECO:0000259" key="1">
    <source>
        <dbReference type="PROSITE" id="PS50943"/>
    </source>
</evidence>
<dbReference type="EMBL" id="JBHTCF010000009">
    <property type="protein sequence ID" value="MFC7306836.1"/>
    <property type="molecule type" value="Genomic_DNA"/>
</dbReference>
<dbReference type="Gene3D" id="1.10.260.40">
    <property type="entry name" value="lambda repressor-like DNA-binding domains"/>
    <property type="match status" value="1"/>
</dbReference>
<dbReference type="Gene3D" id="1.25.40.10">
    <property type="entry name" value="Tetratricopeptide repeat domain"/>
    <property type="match status" value="1"/>
</dbReference>
<proteinExistence type="predicted"/>
<dbReference type="InterPro" id="IPR011990">
    <property type="entry name" value="TPR-like_helical_dom_sf"/>
</dbReference>
<dbReference type="CDD" id="cd00093">
    <property type="entry name" value="HTH_XRE"/>
    <property type="match status" value="1"/>
</dbReference>
<organism evidence="2 3">
    <name type="scientific">Streptomyces monticola</name>
    <dbReference type="NCBI Taxonomy" id="2666263"/>
    <lineage>
        <taxon>Bacteria</taxon>
        <taxon>Bacillati</taxon>
        <taxon>Actinomycetota</taxon>
        <taxon>Actinomycetes</taxon>
        <taxon>Kitasatosporales</taxon>
        <taxon>Streptomycetaceae</taxon>
        <taxon>Streptomyces</taxon>
    </lineage>
</organism>
<gene>
    <name evidence="2" type="ORF">ACFQVC_21710</name>
</gene>
<evidence type="ECO:0000313" key="2">
    <source>
        <dbReference type="EMBL" id="MFC7306836.1"/>
    </source>
</evidence>
<evidence type="ECO:0000313" key="3">
    <source>
        <dbReference type="Proteomes" id="UP001596523"/>
    </source>
</evidence>
<protein>
    <submittedName>
        <fullName evidence="2">Helix-turn-helix domain-containing protein</fullName>
    </submittedName>
</protein>
<accession>A0ABW2JL27</accession>
<dbReference type="PROSITE" id="PS50943">
    <property type="entry name" value="HTH_CROC1"/>
    <property type="match status" value="1"/>
</dbReference>
<feature type="domain" description="HTH cro/C1-type" evidence="1">
    <location>
        <begin position="81"/>
        <end position="135"/>
    </location>
</feature>
<dbReference type="SUPFAM" id="SSF47413">
    <property type="entry name" value="lambda repressor-like DNA-binding domains"/>
    <property type="match status" value="1"/>
</dbReference>
<dbReference type="Pfam" id="PF13560">
    <property type="entry name" value="HTH_31"/>
    <property type="match status" value="1"/>
</dbReference>
<dbReference type="Proteomes" id="UP001596523">
    <property type="component" value="Unassembled WGS sequence"/>
</dbReference>
<keyword evidence="3" id="KW-1185">Reference proteome</keyword>
<dbReference type="SMART" id="SM00530">
    <property type="entry name" value="HTH_XRE"/>
    <property type="match status" value="1"/>
</dbReference>
<reference evidence="3" key="1">
    <citation type="journal article" date="2019" name="Int. J. Syst. Evol. Microbiol.">
        <title>The Global Catalogue of Microorganisms (GCM) 10K type strain sequencing project: providing services to taxonomists for standard genome sequencing and annotation.</title>
        <authorList>
            <consortium name="The Broad Institute Genomics Platform"/>
            <consortium name="The Broad Institute Genome Sequencing Center for Infectious Disease"/>
            <person name="Wu L."/>
            <person name="Ma J."/>
        </authorList>
    </citation>
    <scope>NUCLEOTIDE SEQUENCE [LARGE SCALE GENOMIC DNA]</scope>
    <source>
        <strain evidence="3">SYNS20</strain>
    </source>
</reference>